<dbReference type="PROSITE" id="PS51918">
    <property type="entry name" value="RADICAL_SAM"/>
    <property type="match status" value="1"/>
</dbReference>
<dbReference type="NCBIfam" id="NF004019">
    <property type="entry name" value="PRK05481.1"/>
    <property type="match status" value="1"/>
</dbReference>
<dbReference type="SMART" id="SM00729">
    <property type="entry name" value="Elp3"/>
    <property type="match status" value="1"/>
</dbReference>
<feature type="binding site" evidence="8">
    <location>
        <position position="63"/>
    </location>
    <ligand>
        <name>[4Fe-4S] cluster</name>
        <dbReference type="ChEBI" id="CHEBI:49883"/>
        <label>1</label>
    </ligand>
</feature>
<feature type="binding site" evidence="8">
    <location>
        <position position="89"/>
    </location>
    <ligand>
        <name>[4Fe-4S] cluster</name>
        <dbReference type="ChEBI" id="CHEBI:49883"/>
        <label>2</label>
        <note>4Fe-4S-S-AdoMet</note>
    </ligand>
</feature>
<dbReference type="SFLD" id="SFLDF00271">
    <property type="entry name" value="lipoyl_synthase"/>
    <property type="match status" value="1"/>
</dbReference>
<evidence type="ECO:0000256" key="1">
    <source>
        <dbReference type="ARBA" id="ARBA00022485"/>
    </source>
</evidence>
<comment type="subcellular location">
    <subcellularLocation>
        <location evidence="8">Cytoplasm</location>
    </subcellularLocation>
</comment>
<dbReference type="HAMAP" id="MF_00206">
    <property type="entry name" value="Lipoyl_synth"/>
    <property type="match status" value="1"/>
</dbReference>
<dbReference type="NCBIfam" id="TIGR00510">
    <property type="entry name" value="lipA"/>
    <property type="match status" value="1"/>
</dbReference>
<evidence type="ECO:0000256" key="7">
    <source>
        <dbReference type="ARBA" id="ARBA00047326"/>
    </source>
</evidence>
<evidence type="ECO:0000256" key="6">
    <source>
        <dbReference type="ARBA" id="ARBA00023014"/>
    </source>
</evidence>
<feature type="binding site" evidence="8">
    <location>
        <position position="298"/>
    </location>
    <ligand>
        <name>[4Fe-4S] cluster</name>
        <dbReference type="ChEBI" id="CHEBI:49883"/>
        <label>1</label>
    </ligand>
</feature>
<dbReference type="PANTHER" id="PTHR10949">
    <property type="entry name" value="LIPOYL SYNTHASE"/>
    <property type="match status" value="1"/>
</dbReference>
<dbReference type="HOGENOM" id="CLU_033144_2_1_10"/>
<comment type="caution">
    <text evidence="10">The sequence shown here is derived from an EMBL/GenBank/DDBJ whole genome shotgun (WGS) entry which is preliminary data.</text>
</comment>
<gene>
    <name evidence="8 10" type="primary">lipA</name>
    <name evidence="10" type="ORF">GCWU000325_00697</name>
</gene>
<reference evidence="10" key="1">
    <citation type="submission" date="2009-09" db="EMBL/GenBank/DDBJ databases">
        <authorList>
            <person name="Weinstock G."/>
            <person name="Sodergren E."/>
            <person name="Clifton S."/>
            <person name="Fulton L."/>
            <person name="Fulton B."/>
            <person name="Courtney L."/>
            <person name="Fronick C."/>
            <person name="Harrison M."/>
            <person name="Strong C."/>
            <person name="Farmer C."/>
            <person name="Delahaunty K."/>
            <person name="Markovic C."/>
            <person name="Hall O."/>
            <person name="Minx P."/>
            <person name="Tomlinson C."/>
            <person name="Mitreva M."/>
            <person name="Nelson J."/>
            <person name="Hou S."/>
            <person name="Wollam A."/>
            <person name="Pepin K.H."/>
            <person name="Johnson M."/>
            <person name="Bhonagiri V."/>
            <person name="Nash W.E."/>
            <person name="Warren W."/>
            <person name="Chinwalla A."/>
            <person name="Mardis E.R."/>
            <person name="Wilson R.K."/>
        </authorList>
    </citation>
    <scope>NUCLEOTIDE SEQUENCE [LARGE SCALE GENOMIC DNA]</scope>
    <source>
        <strain evidence="10">ATCC 51259</strain>
    </source>
</reference>
<dbReference type="InterPro" id="IPR013785">
    <property type="entry name" value="Aldolase_TIM"/>
</dbReference>
<evidence type="ECO:0000256" key="8">
    <source>
        <dbReference type="HAMAP-Rule" id="MF_00206"/>
    </source>
</evidence>
<name>C9LER6_9BACT</name>
<keyword evidence="11" id="KW-1185">Reference proteome</keyword>
<comment type="function">
    <text evidence="8">Catalyzes the radical-mediated insertion of two sulfur atoms into the C-6 and C-8 positions of the octanoyl moiety bound to the lipoyl domains of lipoate-dependent enzymes, thereby converting the octanoylated domains into lipoylated derivatives.</text>
</comment>
<evidence type="ECO:0000256" key="4">
    <source>
        <dbReference type="ARBA" id="ARBA00022723"/>
    </source>
</evidence>
<feature type="binding site" evidence="8">
    <location>
        <position position="93"/>
    </location>
    <ligand>
        <name>[4Fe-4S] cluster</name>
        <dbReference type="ChEBI" id="CHEBI:49883"/>
        <label>2</label>
        <note>4Fe-4S-S-AdoMet</note>
    </ligand>
</feature>
<dbReference type="PIRSF" id="PIRSF005963">
    <property type="entry name" value="Lipoyl_synth"/>
    <property type="match status" value="1"/>
</dbReference>
<evidence type="ECO:0000256" key="2">
    <source>
        <dbReference type="ARBA" id="ARBA00022679"/>
    </source>
</evidence>
<keyword evidence="6 8" id="KW-0411">Iron-sulfur</keyword>
<dbReference type="InterPro" id="IPR058240">
    <property type="entry name" value="rSAM_sf"/>
</dbReference>
<dbReference type="Pfam" id="PF04055">
    <property type="entry name" value="Radical_SAM"/>
    <property type="match status" value="1"/>
</dbReference>
<comment type="cofactor">
    <cofactor evidence="8">
        <name>[4Fe-4S] cluster</name>
        <dbReference type="ChEBI" id="CHEBI:49883"/>
    </cofactor>
    <text evidence="8">Binds 2 [4Fe-4S] clusters per subunit. One cluster is coordinated with 3 cysteines and an exchangeable S-adenosyl-L-methionine.</text>
</comment>
<dbReference type="UniPathway" id="UPA00538">
    <property type="reaction ID" value="UER00593"/>
</dbReference>
<evidence type="ECO:0000259" key="9">
    <source>
        <dbReference type="PROSITE" id="PS51918"/>
    </source>
</evidence>
<dbReference type="InterPro" id="IPR006638">
    <property type="entry name" value="Elp3/MiaA/NifB-like_rSAM"/>
</dbReference>
<dbReference type="GO" id="GO:0016992">
    <property type="term" value="F:lipoate synthase activity"/>
    <property type="evidence" value="ECO:0007669"/>
    <property type="project" value="UniProtKB-UniRule"/>
</dbReference>
<evidence type="ECO:0000256" key="5">
    <source>
        <dbReference type="ARBA" id="ARBA00023004"/>
    </source>
</evidence>
<keyword evidence="1 8" id="KW-0004">4Fe-4S</keyword>
<accession>C9LER6</accession>
<keyword evidence="5 8" id="KW-0408">Iron</keyword>
<dbReference type="SFLD" id="SFLDS00029">
    <property type="entry name" value="Radical_SAM"/>
    <property type="match status" value="1"/>
</dbReference>
<organism evidence="10 11">
    <name type="scientific">Alloprevotella tannerae ATCC 51259</name>
    <dbReference type="NCBI Taxonomy" id="626522"/>
    <lineage>
        <taxon>Bacteria</taxon>
        <taxon>Pseudomonadati</taxon>
        <taxon>Bacteroidota</taxon>
        <taxon>Bacteroidia</taxon>
        <taxon>Bacteroidales</taxon>
        <taxon>Prevotellaceae</taxon>
        <taxon>Alloprevotella</taxon>
    </lineage>
</organism>
<dbReference type="CDD" id="cd01335">
    <property type="entry name" value="Radical_SAM"/>
    <property type="match status" value="1"/>
</dbReference>
<dbReference type="STRING" id="626522.GCWU000325_00697"/>
<proteinExistence type="inferred from homology"/>
<feature type="binding site" evidence="8">
    <location>
        <position position="96"/>
    </location>
    <ligand>
        <name>[4Fe-4S] cluster</name>
        <dbReference type="ChEBI" id="CHEBI:49883"/>
        <label>2</label>
        <note>4Fe-4S-S-AdoMet</note>
    </ligand>
</feature>
<dbReference type="NCBIfam" id="NF009544">
    <property type="entry name" value="PRK12928.1"/>
    <property type="match status" value="1"/>
</dbReference>
<evidence type="ECO:0000313" key="11">
    <source>
        <dbReference type="Proteomes" id="UP000003460"/>
    </source>
</evidence>
<dbReference type="GO" id="GO:0009249">
    <property type="term" value="P:protein lipoylation"/>
    <property type="evidence" value="ECO:0007669"/>
    <property type="project" value="UniProtKB-UniRule"/>
</dbReference>
<dbReference type="EC" id="2.8.1.8" evidence="8"/>
<keyword evidence="4 8" id="KW-0479">Metal-binding</keyword>
<dbReference type="SFLD" id="SFLDG01058">
    <property type="entry name" value="lipoyl_synthase_like"/>
    <property type="match status" value="1"/>
</dbReference>
<dbReference type="GO" id="GO:0046872">
    <property type="term" value="F:metal ion binding"/>
    <property type="evidence" value="ECO:0007669"/>
    <property type="project" value="UniProtKB-KW"/>
</dbReference>
<feature type="binding site" evidence="8">
    <location>
        <position position="74"/>
    </location>
    <ligand>
        <name>[4Fe-4S] cluster</name>
        <dbReference type="ChEBI" id="CHEBI:49883"/>
        <label>1</label>
    </ligand>
</feature>
<dbReference type="eggNOG" id="COG0320">
    <property type="taxonomic scope" value="Bacteria"/>
</dbReference>
<feature type="domain" description="Radical SAM core" evidence="9">
    <location>
        <begin position="75"/>
        <end position="287"/>
    </location>
</feature>
<evidence type="ECO:0000313" key="10">
    <source>
        <dbReference type="EMBL" id="EEX72235.1"/>
    </source>
</evidence>
<comment type="pathway">
    <text evidence="8">Protein modification; protein lipoylation via endogenous pathway; protein N(6)-(lipoyl)lysine from octanoyl-[acyl-carrier-protein]: step 2/2.</text>
</comment>
<dbReference type="GO" id="GO:0051539">
    <property type="term" value="F:4 iron, 4 sulfur cluster binding"/>
    <property type="evidence" value="ECO:0007669"/>
    <property type="project" value="UniProtKB-UniRule"/>
</dbReference>
<protein>
    <recommendedName>
        <fullName evidence="8">Lipoyl synthase</fullName>
        <ecNumber evidence="8">2.8.1.8</ecNumber>
    </recommendedName>
    <alternativeName>
        <fullName evidence="8">Lip-syn</fullName>
        <shortName evidence="8">LS</shortName>
    </alternativeName>
    <alternativeName>
        <fullName evidence="8">Lipoate synthase</fullName>
    </alternativeName>
    <alternativeName>
        <fullName evidence="8">Lipoic acid synthase</fullName>
    </alternativeName>
    <alternativeName>
        <fullName evidence="8">Sulfur insertion protein LipA</fullName>
    </alternativeName>
</protein>
<dbReference type="Gene3D" id="3.20.20.70">
    <property type="entry name" value="Aldolase class I"/>
    <property type="match status" value="1"/>
</dbReference>
<feature type="binding site" evidence="8">
    <location>
        <position position="68"/>
    </location>
    <ligand>
        <name>[4Fe-4S] cluster</name>
        <dbReference type="ChEBI" id="CHEBI:49883"/>
        <label>1</label>
    </ligand>
</feature>
<sequence>MYLCKTYPSLVIYKRIFREMEHDKIKRGSYLRKPRWLYSKIEGGEKFSFVEKTVEENGLHTICSSGKCPNKGHCWKCGTATFMILGDRCTRACRFCATLTGRPLPPEPNEPEKVARSIRLMELKHCVITSVDRDDLPDKGAGHWAATIRAIRAANPDVVIEVLIPDYRGEELRTVLEARPDIVGHNLETVRRLTPSIRSRATYENSLGVLQEVAAAGFLAKTGIMLGLGETPEEVEELLRDAHAAGCRMITIGQYLQPGPAQVDVKEYVHPDQFAAYKDYALNLGFDSAESSPLVRSSFMAERSFVEMLVKKKRQKEAEQV</sequence>
<comment type="similarity">
    <text evidence="8">Belongs to the radical SAM superfamily. Lipoyl synthase family.</text>
</comment>
<keyword evidence="8" id="KW-0963">Cytoplasm</keyword>
<dbReference type="Proteomes" id="UP000003460">
    <property type="component" value="Unassembled WGS sequence"/>
</dbReference>
<dbReference type="InterPro" id="IPR007197">
    <property type="entry name" value="rSAM"/>
</dbReference>
<comment type="catalytic activity">
    <reaction evidence="7 8">
        <text>[[Fe-S] cluster scaffold protein carrying a second [4Fe-4S](2+) cluster] + N(6)-octanoyl-L-lysyl-[protein] + 2 oxidized [2Fe-2S]-[ferredoxin] + 2 S-adenosyl-L-methionine + 4 H(+) = [[Fe-S] cluster scaffold protein] + N(6)-[(R)-dihydrolipoyl]-L-lysyl-[protein] + 4 Fe(3+) + 2 hydrogen sulfide + 2 5'-deoxyadenosine + 2 L-methionine + 2 reduced [2Fe-2S]-[ferredoxin]</text>
        <dbReference type="Rhea" id="RHEA:16585"/>
        <dbReference type="Rhea" id="RHEA-COMP:9928"/>
        <dbReference type="Rhea" id="RHEA-COMP:10000"/>
        <dbReference type="Rhea" id="RHEA-COMP:10001"/>
        <dbReference type="Rhea" id="RHEA-COMP:10475"/>
        <dbReference type="Rhea" id="RHEA-COMP:14568"/>
        <dbReference type="Rhea" id="RHEA-COMP:14569"/>
        <dbReference type="ChEBI" id="CHEBI:15378"/>
        <dbReference type="ChEBI" id="CHEBI:17319"/>
        <dbReference type="ChEBI" id="CHEBI:29034"/>
        <dbReference type="ChEBI" id="CHEBI:29919"/>
        <dbReference type="ChEBI" id="CHEBI:33722"/>
        <dbReference type="ChEBI" id="CHEBI:33737"/>
        <dbReference type="ChEBI" id="CHEBI:33738"/>
        <dbReference type="ChEBI" id="CHEBI:57844"/>
        <dbReference type="ChEBI" id="CHEBI:59789"/>
        <dbReference type="ChEBI" id="CHEBI:78809"/>
        <dbReference type="ChEBI" id="CHEBI:83100"/>
        <dbReference type="EC" id="2.8.1.8"/>
    </reaction>
</comment>
<dbReference type="GO" id="GO:0005737">
    <property type="term" value="C:cytoplasm"/>
    <property type="evidence" value="ECO:0007669"/>
    <property type="project" value="UniProtKB-SubCell"/>
</dbReference>
<dbReference type="EMBL" id="ACIJ02000016">
    <property type="protein sequence ID" value="EEX72235.1"/>
    <property type="molecule type" value="Genomic_DNA"/>
</dbReference>
<evidence type="ECO:0000256" key="3">
    <source>
        <dbReference type="ARBA" id="ARBA00022691"/>
    </source>
</evidence>
<dbReference type="InterPro" id="IPR003698">
    <property type="entry name" value="Lipoyl_synth"/>
</dbReference>
<dbReference type="PANTHER" id="PTHR10949:SF0">
    <property type="entry name" value="LIPOYL SYNTHASE, MITOCHONDRIAL"/>
    <property type="match status" value="1"/>
</dbReference>
<dbReference type="SUPFAM" id="SSF102114">
    <property type="entry name" value="Radical SAM enzymes"/>
    <property type="match status" value="1"/>
</dbReference>
<keyword evidence="3 8" id="KW-0949">S-adenosyl-L-methionine</keyword>
<dbReference type="AlphaFoldDB" id="C9LER6"/>
<keyword evidence="2 8" id="KW-0808">Transferase</keyword>